<name>A0A645CKZ6_9ZZZZ</name>
<accession>A0A645CKZ6</accession>
<evidence type="ECO:0000259" key="2">
    <source>
        <dbReference type="Pfam" id="PF20408"/>
    </source>
</evidence>
<feature type="domain" description="KANL3/Tex30 alpha/beta hydrolase-like" evidence="2">
    <location>
        <begin position="2"/>
        <end position="79"/>
    </location>
</feature>
<dbReference type="Gene3D" id="3.40.50.1820">
    <property type="entry name" value="alpha/beta hydrolase"/>
    <property type="match status" value="1"/>
</dbReference>
<dbReference type="EMBL" id="VSSQ01028064">
    <property type="protein sequence ID" value="MPM77615.1"/>
    <property type="molecule type" value="Genomic_DNA"/>
</dbReference>
<evidence type="ECO:0000313" key="3">
    <source>
        <dbReference type="EMBL" id="MPM77615.1"/>
    </source>
</evidence>
<dbReference type="InterPro" id="IPR046879">
    <property type="entry name" value="KANL3/Tex30_Abhydrolase"/>
</dbReference>
<proteinExistence type="predicted"/>
<reference evidence="3" key="1">
    <citation type="submission" date="2019-08" db="EMBL/GenBank/DDBJ databases">
        <authorList>
            <person name="Kucharzyk K."/>
            <person name="Murdoch R.W."/>
            <person name="Higgins S."/>
            <person name="Loffler F."/>
        </authorList>
    </citation>
    <scope>NUCLEOTIDE SEQUENCE</scope>
</reference>
<sequence>MVALAFPLHPPGRPASSRAAEAAGVDGPLLVVQGERDPFGSAAEVRTALVRTDRPGREIVEIPGAVHALGPTRKADDPHARARLITTPVARFVTALVGPVPEASAPEASETDRMDPEDRAADRTAADRTSPDGLRTDPGSPRGRS</sequence>
<dbReference type="Pfam" id="PF20408">
    <property type="entry name" value="Abhydrolase_11"/>
    <property type="match status" value="1"/>
</dbReference>
<dbReference type="SUPFAM" id="SSF53474">
    <property type="entry name" value="alpha/beta-Hydrolases"/>
    <property type="match status" value="1"/>
</dbReference>
<comment type="caution">
    <text evidence="3">The sequence shown here is derived from an EMBL/GenBank/DDBJ whole genome shotgun (WGS) entry which is preliminary data.</text>
</comment>
<organism evidence="3">
    <name type="scientific">bioreactor metagenome</name>
    <dbReference type="NCBI Taxonomy" id="1076179"/>
    <lineage>
        <taxon>unclassified sequences</taxon>
        <taxon>metagenomes</taxon>
        <taxon>ecological metagenomes</taxon>
    </lineage>
</organism>
<gene>
    <name evidence="3" type="ORF">SDC9_124622</name>
</gene>
<dbReference type="AlphaFoldDB" id="A0A645CKZ6"/>
<protein>
    <recommendedName>
        <fullName evidence="2">KANL3/Tex30 alpha/beta hydrolase-like domain-containing protein</fullName>
    </recommendedName>
</protein>
<evidence type="ECO:0000256" key="1">
    <source>
        <dbReference type="SAM" id="MobiDB-lite"/>
    </source>
</evidence>
<feature type="compositionally biased region" description="Basic and acidic residues" evidence="1">
    <location>
        <begin position="110"/>
        <end position="130"/>
    </location>
</feature>
<dbReference type="InterPro" id="IPR029058">
    <property type="entry name" value="AB_hydrolase_fold"/>
</dbReference>
<feature type="region of interest" description="Disordered" evidence="1">
    <location>
        <begin position="97"/>
        <end position="145"/>
    </location>
</feature>